<dbReference type="AlphaFoldDB" id="T0YI88"/>
<dbReference type="GO" id="GO:0004521">
    <property type="term" value="F:RNA endonuclease activity"/>
    <property type="evidence" value="ECO:0007669"/>
    <property type="project" value="TreeGrafter"/>
</dbReference>
<dbReference type="PANTHER" id="PTHR11203">
    <property type="entry name" value="CLEAVAGE AND POLYADENYLATION SPECIFICITY FACTOR FAMILY MEMBER"/>
    <property type="match status" value="1"/>
</dbReference>
<dbReference type="EMBL" id="AUZY01012062">
    <property type="protein sequence ID" value="EQD31607.1"/>
    <property type="molecule type" value="Genomic_DNA"/>
</dbReference>
<feature type="domain" description="Metallo-beta-lactamase" evidence="1">
    <location>
        <begin position="2"/>
        <end position="144"/>
    </location>
</feature>
<reference evidence="2" key="2">
    <citation type="journal article" date="2014" name="ISME J.">
        <title>Microbial stratification in low pH oxic and suboxic macroscopic growths along an acid mine drainage.</title>
        <authorList>
            <person name="Mendez-Garcia C."/>
            <person name="Mesa V."/>
            <person name="Sprenger R.R."/>
            <person name="Richter M."/>
            <person name="Diez M.S."/>
            <person name="Solano J."/>
            <person name="Bargiela R."/>
            <person name="Golyshina O.V."/>
            <person name="Manteca A."/>
            <person name="Ramos J.L."/>
            <person name="Gallego J.R."/>
            <person name="Llorente I."/>
            <person name="Martins Dos Santos V.A."/>
            <person name="Jensen O.N."/>
            <person name="Pelaez A.I."/>
            <person name="Sanchez J."/>
            <person name="Ferrer M."/>
        </authorList>
    </citation>
    <scope>NUCLEOTIDE SEQUENCE</scope>
</reference>
<dbReference type="Pfam" id="PF16661">
    <property type="entry name" value="Lactamase_B_6"/>
    <property type="match status" value="1"/>
</dbReference>
<dbReference type="InterPro" id="IPR001279">
    <property type="entry name" value="Metallo-B-lactamas"/>
</dbReference>
<feature type="non-terminal residue" evidence="2">
    <location>
        <position position="153"/>
    </location>
</feature>
<reference evidence="2" key="1">
    <citation type="submission" date="2013-08" db="EMBL/GenBank/DDBJ databases">
        <authorList>
            <person name="Mendez C."/>
            <person name="Richter M."/>
            <person name="Ferrer M."/>
            <person name="Sanchez J."/>
        </authorList>
    </citation>
    <scope>NUCLEOTIDE SEQUENCE</scope>
</reference>
<protein>
    <submittedName>
        <fullName evidence="2">Beta-lactamase domain-containing protein</fullName>
    </submittedName>
</protein>
<organism evidence="2">
    <name type="scientific">mine drainage metagenome</name>
    <dbReference type="NCBI Taxonomy" id="410659"/>
    <lineage>
        <taxon>unclassified sequences</taxon>
        <taxon>metagenomes</taxon>
        <taxon>ecological metagenomes</taxon>
    </lineage>
</organism>
<dbReference type="Gene3D" id="3.60.15.10">
    <property type="entry name" value="Ribonuclease Z/Hydroxyacylglutathione hydrolase-like"/>
    <property type="match status" value="1"/>
</dbReference>
<accession>T0YI88</accession>
<evidence type="ECO:0000313" key="2">
    <source>
        <dbReference type="EMBL" id="EQD31607.1"/>
    </source>
</evidence>
<dbReference type="SUPFAM" id="SSF56281">
    <property type="entry name" value="Metallo-hydrolase/oxidoreductase"/>
    <property type="match status" value="1"/>
</dbReference>
<dbReference type="PANTHER" id="PTHR11203:SF37">
    <property type="entry name" value="INTEGRATOR COMPLEX SUBUNIT 11"/>
    <property type="match status" value="1"/>
</dbReference>
<name>T0YI88_9ZZZZ</name>
<comment type="caution">
    <text evidence="2">The sequence shown here is derived from an EMBL/GenBank/DDBJ whole genome shotgun (WGS) entry which is preliminary data.</text>
</comment>
<proteinExistence type="predicted"/>
<sequence length="153" mass="16905">VDGLFLTHSHLDHAGSLPIYYHSKQARFYATTMTANSIRPLLQDSLKIAALEGYPEVFNGTDVDQLYESLVPVNYGESFEEGAFTVVPHSAGHIPGSTMFQFNNSRSTLVTGDLFTDRTNLLDGAVPVKSDVLIVESTYAGKNHEDRNEVIKR</sequence>
<feature type="non-terminal residue" evidence="2">
    <location>
        <position position="1"/>
    </location>
</feature>
<dbReference type="InterPro" id="IPR036866">
    <property type="entry name" value="RibonucZ/Hydroxyglut_hydro"/>
</dbReference>
<dbReference type="InterPro" id="IPR050698">
    <property type="entry name" value="MBL"/>
</dbReference>
<dbReference type="SMART" id="SM00849">
    <property type="entry name" value="Lactamase_B"/>
    <property type="match status" value="1"/>
</dbReference>
<gene>
    <name evidence="2" type="ORF">B1B_18045</name>
</gene>
<evidence type="ECO:0000259" key="1">
    <source>
        <dbReference type="SMART" id="SM00849"/>
    </source>
</evidence>